<dbReference type="PANTHER" id="PTHR36961:SF1">
    <property type="entry name" value="LEUKEMIA-ASSOCIATED PROTEIN 7"/>
    <property type="match status" value="1"/>
</dbReference>
<dbReference type="InterPro" id="IPR031510">
    <property type="entry name" value="DLEU7"/>
</dbReference>
<reference evidence="2" key="1">
    <citation type="submission" date="2019-09" db="EMBL/GenBank/DDBJ databases">
        <title>Bird 10,000 Genomes (B10K) Project - Family phase.</title>
        <authorList>
            <person name="Zhang G."/>
        </authorList>
    </citation>
    <scope>NUCLEOTIDE SEQUENCE</scope>
    <source>
        <strain evidence="2">OUT-0061</strain>
        <tissue evidence="2">Blood</tissue>
    </source>
</reference>
<dbReference type="AlphaFoldDB" id="A0A851V2I6"/>
<dbReference type="OrthoDB" id="8788044at2759"/>
<sequence length="157" mass="17824">PAWHRPGEEEKVSEHGGLRGWKEGENSGKSPKEEGKSRDLPLSPGEPRPGRLAQPKLERCETLQEMALHSKMSLLVEGTSHLLHVEHLLLPLLQQNPLLLYPSDNTEFRNICSHTALRREGQKFEKDLYEVHECLKTIIEKLICSLAVFPSDSYILV</sequence>
<gene>
    <name evidence="2" type="primary">Dleu7</name>
    <name evidence="2" type="ORF">COPSEC_R14786</name>
</gene>
<comment type="caution">
    <text evidence="2">The sequence shown here is derived from an EMBL/GenBank/DDBJ whole genome shotgun (WGS) entry which is preliminary data.</text>
</comment>
<proteinExistence type="predicted"/>
<dbReference type="EMBL" id="WBNE01000035">
    <property type="protein sequence ID" value="NXD36127.1"/>
    <property type="molecule type" value="Genomic_DNA"/>
</dbReference>
<feature type="non-terminal residue" evidence="2">
    <location>
        <position position="1"/>
    </location>
</feature>
<dbReference type="PANTHER" id="PTHR36961">
    <property type="entry name" value="LEUKEMIA-ASSOCIATED PROTEIN 7"/>
    <property type="match status" value="1"/>
</dbReference>
<feature type="compositionally biased region" description="Basic and acidic residues" evidence="1">
    <location>
        <begin position="1"/>
        <end position="39"/>
    </location>
</feature>
<dbReference type="Proteomes" id="UP000659062">
    <property type="component" value="Unassembled WGS sequence"/>
</dbReference>
<feature type="non-terminal residue" evidence="2">
    <location>
        <position position="157"/>
    </location>
</feature>
<protein>
    <submittedName>
        <fullName evidence="2">LEU7 protein</fullName>
    </submittedName>
</protein>
<organism evidence="2 3">
    <name type="scientific">Copsychus sechellarum</name>
    <dbReference type="NCBI Taxonomy" id="797021"/>
    <lineage>
        <taxon>Eukaryota</taxon>
        <taxon>Metazoa</taxon>
        <taxon>Chordata</taxon>
        <taxon>Craniata</taxon>
        <taxon>Vertebrata</taxon>
        <taxon>Euteleostomi</taxon>
        <taxon>Archelosauria</taxon>
        <taxon>Archosauria</taxon>
        <taxon>Dinosauria</taxon>
        <taxon>Saurischia</taxon>
        <taxon>Theropoda</taxon>
        <taxon>Coelurosauria</taxon>
        <taxon>Aves</taxon>
        <taxon>Neognathae</taxon>
        <taxon>Neoaves</taxon>
        <taxon>Telluraves</taxon>
        <taxon>Australaves</taxon>
        <taxon>Passeriformes</taxon>
        <taxon>Muscicapidae</taxon>
        <taxon>Copsychus</taxon>
    </lineage>
</organism>
<evidence type="ECO:0000313" key="2">
    <source>
        <dbReference type="EMBL" id="NXD36127.1"/>
    </source>
</evidence>
<name>A0A851V2I6_9PASS</name>
<dbReference type="Pfam" id="PF15760">
    <property type="entry name" value="DLEU7"/>
    <property type="match status" value="1"/>
</dbReference>
<keyword evidence="3" id="KW-1185">Reference proteome</keyword>
<evidence type="ECO:0000256" key="1">
    <source>
        <dbReference type="SAM" id="MobiDB-lite"/>
    </source>
</evidence>
<evidence type="ECO:0000313" key="3">
    <source>
        <dbReference type="Proteomes" id="UP000659062"/>
    </source>
</evidence>
<accession>A0A851V2I6</accession>
<feature type="region of interest" description="Disordered" evidence="1">
    <location>
        <begin position="1"/>
        <end position="56"/>
    </location>
</feature>